<dbReference type="EMBL" id="MT701590">
    <property type="protein sequence ID" value="QPB09268.1"/>
    <property type="molecule type" value="Genomic_DNA"/>
</dbReference>
<proteinExistence type="predicted"/>
<sequence>MGLESFFRQLLDWPEYETPSYFIKDGVCTIIDGEDQISFRIRDISRIRLVNRTVNLYSRTGIEIAFYGRKPRIHVESSSDFKEYFVKMMSDIFAGREC</sequence>
<accession>A0A873WGM8</accession>
<organism evidence="1 2">
    <name type="scientific">Klebsiella phage Miami</name>
    <dbReference type="NCBI Taxonomy" id="2767581"/>
    <lineage>
        <taxon>Viruses</taxon>
        <taxon>Duplodnaviria</taxon>
        <taxon>Heunggongvirae</taxon>
        <taxon>Uroviricota</taxon>
        <taxon>Caudoviricetes</taxon>
        <taxon>Chimalliviridae</taxon>
        <taxon>Miamivirus</taxon>
        <taxon>Miamivirus miami</taxon>
    </lineage>
</organism>
<keyword evidence="2" id="KW-1185">Reference proteome</keyword>
<gene>
    <name evidence="1" type="ORF">CPT_Miami_173</name>
</gene>
<dbReference type="Proteomes" id="UP000662782">
    <property type="component" value="Segment"/>
</dbReference>
<reference evidence="1 2" key="1">
    <citation type="submission" date="2020-07" db="EMBL/GenBank/DDBJ databases">
        <title>Complete genome sequence of Klebsiella pneumoniae phage Miami.</title>
        <authorList>
            <person name="Mora D.A."/>
            <person name="Lessor L."/>
            <person name="Gill J."/>
            <person name="Liu M."/>
        </authorList>
    </citation>
    <scope>NUCLEOTIDE SEQUENCE [LARGE SCALE GENOMIC DNA]</scope>
</reference>
<evidence type="ECO:0000313" key="1">
    <source>
        <dbReference type="EMBL" id="QPB09268.1"/>
    </source>
</evidence>
<protein>
    <submittedName>
        <fullName evidence="1">Uncharacterized protein</fullName>
    </submittedName>
</protein>
<evidence type="ECO:0000313" key="2">
    <source>
        <dbReference type="Proteomes" id="UP000662782"/>
    </source>
</evidence>
<name>A0A873WGM8_9CAUD</name>